<dbReference type="Proteomes" id="UP001163835">
    <property type="component" value="Unassembled WGS sequence"/>
</dbReference>
<comment type="caution">
    <text evidence="1">The sequence shown here is derived from an EMBL/GenBank/DDBJ whole genome shotgun (WGS) entry which is preliminary data.</text>
</comment>
<keyword evidence="2" id="KW-1185">Reference proteome</keyword>
<organism evidence="1 2">
    <name type="scientific">Lentinula aff. lateritia</name>
    <dbReference type="NCBI Taxonomy" id="2804960"/>
    <lineage>
        <taxon>Eukaryota</taxon>
        <taxon>Fungi</taxon>
        <taxon>Dikarya</taxon>
        <taxon>Basidiomycota</taxon>
        <taxon>Agaricomycotina</taxon>
        <taxon>Agaricomycetes</taxon>
        <taxon>Agaricomycetidae</taxon>
        <taxon>Agaricales</taxon>
        <taxon>Marasmiineae</taxon>
        <taxon>Omphalotaceae</taxon>
        <taxon>Lentinula</taxon>
    </lineage>
</organism>
<protein>
    <submittedName>
        <fullName evidence="1">Uncharacterized protein</fullName>
    </submittedName>
</protein>
<proteinExistence type="predicted"/>
<sequence>MGQGANQALEDCYHLVRLLCKAQNLRPSALTSDDIKKVLTEYEQLRTGIIKRTVALAAEEGNQRVISSRQTCEERDEILRNGGGSNSERLKLQTEVIQGPFIESKHMLGIKGARIIPDCIIPV</sequence>
<evidence type="ECO:0000313" key="1">
    <source>
        <dbReference type="EMBL" id="KAJ3812873.1"/>
    </source>
</evidence>
<evidence type="ECO:0000313" key="2">
    <source>
        <dbReference type="Proteomes" id="UP001163835"/>
    </source>
</evidence>
<dbReference type="EMBL" id="MU795010">
    <property type="protein sequence ID" value="KAJ3812873.1"/>
    <property type="molecule type" value="Genomic_DNA"/>
</dbReference>
<reference evidence="1" key="1">
    <citation type="submission" date="2022-09" db="EMBL/GenBank/DDBJ databases">
        <title>A Global Phylogenomic Analysis of the Shiitake Genus Lentinula.</title>
        <authorList>
            <consortium name="DOE Joint Genome Institute"/>
            <person name="Sierra-Patev S."/>
            <person name="Min B."/>
            <person name="Naranjo-Ortiz M."/>
            <person name="Looney B."/>
            <person name="Konkel Z."/>
            <person name="Slot J.C."/>
            <person name="Sakamoto Y."/>
            <person name="Steenwyk J.L."/>
            <person name="Rokas A."/>
            <person name="Carro J."/>
            <person name="Camarero S."/>
            <person name="Ferreira P."/>
            <person name="Molpeceres G."/>
            <person name="Ruiz-Duenas F.J."/>
            <person name="Serrano A."/>
            <person name="Henrissat B."/>
            <person name="Drula E."/>
            <person name="Hughes K.W."/>
            <person name="Mata J.L."/>
            <person name="Ishikawa N.K."/>
            <person name="Vargas-Isla R."/>
            <person name="Ushijima S."/>
            <person name="Smith C.A."/>
            <person name="Ahrendt S."/>
            <person name="Andreopoulos W."/>
            <person name="He G."/>
            <person name="Labutti K."/>
            <person name="Lipzen A."/>
            <person name="Ng V."/>
            <person name="Riley R."/>
            <person name="Sandor L."/>
            <person name="Barry K."/>
            <person name="Martinez A.T."/>
            <person name="Xiao Y."/>
            <person name="Gibbons J.G."/>
            <person name="Terashima K."/>
            <person name="Grigoriev I.V."/>
            <person name="Hibbett D.S."/>
        </authorList>
    </citation>
    <scope>NUCLEOTIDE SEQUENCE</scope>
    <source>
        <strain evidence="1">TMI1499</strain>
    </source>
</reference>
<name>A0ACC1U7B9_9AGAR</name>
<accession>A0ACC1U7B9</accession>
<gene>
    <name evidence="1" type="ORF">F5876DRAFT_63656</name>
</gene>